<reference evidence="1 2" key="1">
    <citation type="submission" date="2016-10" db="EMBL/GenBank/DDBJ databases">
        <title>Complete Genome Assembly of Pantoea stewartii subsp. stewartii DC283, a Corn Pathogen.</title>
        <authorList>
            <person name="Duong D.A."/>
            <person name="Stevens A.M."/>
            <person name="Jensen R.V."/>
        </authorList>
    </citation>
    <scope>NUCLEOTIDE SEQUENCE [LARGE SCALE GENOMIC DNA]</scope>
    <source>
        <strain evidence="1 2">DC283</strain>
    </source>
</reference>
<sequence length="63" mass="6691">MASKLAISRANQKADQLCALLAVIDKDGAKYEETILASLISLAFHLSGDVSQTLIDLDEKAGD</sequence>
<dbReference type="Proteomes" id="UP000192380">
    <property type="component" value="Chromosome"/>
</dbReference>
<dbReference type="RefSeq" id="WP_044241366.1">
    <property type="nucleotide sequence ID" value="NZ_AHIE01000002.1"/>
</dbReference>
<gene>
    <name evidence="1" type="ORF">DSJ_18575</name>
</gene>
<protein>
    <recommendedName>
        <fullName evidence="3">Prophage protein</fullName>
    </recommendedName>
</protein>
<evidence type="ECO:0008006" key="3">
    <source>
        <dbReference type="Google" id="ProtNLM"/>
    </source>
</evidence>
<name>A0ABM6K8L2_PANSE</name>
<proteinExistence type="predicted"/>
<evidence type="ECO:0000313" key="2">
    <source>
        <dbReference type="Proteomes" id="UP000192380"/>
    </source>
</evidence>
<organism evidence="1 2">
    <name type="scientific">Pantoea stewartii subsp. stewartii DC283</name>
    <dbReference type="NCBI Taxonomy" id="660596"/>
    <lineage>
        <taxon>Bacteria</taxon>
        <taxon>Pseudomonadati</taxon>
        <taxon>Pseudomonadota</taxon>
        <taxon>Gammaproteobacteria</taxon>
        <taxon>Enterobacterales</taxon>
        <taxon>Erwiniaceae</taxon>
        <taxon>Pantoea</taxon>
    </lineage>
</organism>
<evidence type="ECO:0000313" key="1">
    <source>
        <dbReference type="EMBL" id="ARF51122.1"/>
    </source>
</evidence>
<keyword evidence="2" id="KW-1185">Reference proteome</keyword>
<dbReference type="EMBL" id="CP017581">
    <property type="protein sequence ID" value="ARF51122.1"/>
    <property type="molecule type" value="Genomic_DNA"/>
</dbReference>
<accession>A0ABM6K8L2</accession>